<evidence type="ECO:0000256" key="1">
    <source>
        <dbReference type="PROSITE-ProRule" id="PRU00042"/>
    </source>
</evidence>
<keyword evidence="1" id="KW-0479">Metal-binding</keyword>
<feature type="region of interest" description="Disordered" evidence="2">
    <location>
        <begin position="286"/>
        <end position="306"/>
    </location>
</feature>
<proteinExistence type="predicted"/>
<feature type="domain" description="C2H2-type" evidence="3">
    <location>
        <begin position="31"/>
        <end position="60"/>
    </location>
</feature>
<keyword evidence="1" id="KW-0863">Zinc-finger</keyword>
<dbReference type="EMBL" id="WHWC01000014">
    <property type="protein sequence ID" value="KAG8369870.1"/>
    <property type="molecule type" value="Genomic_DNA"/>
</dbReference>
<protein>
    <recommendedName>
        <fullName evidence="3">C2H2-type domain-containing protein</fullName>
    </recommendedName>
</protein>
<dbReference type="PROSITE" id="PS50157">
    <property type="entry name" value="ZINC_FINGER_C2H2_2"/>
    <property type="match status" value="1"/>
</dbReference>
<organism evidence="4 5">
    <name type="scientific">Buddleja alternifolia</name>
    <dbReference type="NCBI Taxonomy" id="168488"/>
    <lineage>
        <taxon>Eukaryota</taxon>
        <taxon>Viridiplantae</taxon>
        <taxon>Streptophyta</taxon>
        <taxon>Embryophyta</taxon>
        <taxon>Tracheophyta</taxon>
        <taxon>Spermatophyta</taxon>
        <taxon>Magnoliopsida</taxon>
        <taxon>eudicotyledons</taxon>
        <taxon>Gunneridae</taxon>
        <taxon>Pentapetalae</taxon>
        <taxon>asterids</taxon>
        <taxon>lamiids</taxon>
        <taxon>Lamiales</taxon>
        <taxon>Scrophulariaceae</taxon>
        <taxon>Buddlejeae</taxon>
        <taxon>Buddleja</taxon>
    </lineage>
</organism>
<comment type="caution">
    <text evidence="4">The sequence shown here is derived from an EMBL/GenBank/DDBJ whole genome shotgun (WGS) entry which is preliminary data.</text>
</comment>
<gene>
    <name evidence="4" type="ORF">BUALT_Bualt14G0058500</name>
</gene>
<dbReference type="AlphaFoldDB" id="A0AAV6WSC8"/>
<feature type="compositionally biased region" description="Polar residues" evidence="2">
    <location>
        <begin position="286"/>
        <end position="297"/>
    </location>
</feature>
<dbReference type="InterPro" id="IPR013087">
    <property type="entry name" value="Znf_C2H2_type"/>
</dbReference>
<keyword evidence="1" id="KW-0862">Zinc</keyword>
<keyword evidence="5" id="KW-1185">Reference proteome</keyword>
<evidence type="ECO:0000259" key="3">
    <source>
        <dbReference type="PROSITE" id="PS50157"/>
    </source>
</evidence>
<sequence>MAPSWNEISSDQKLVFLVEGLLNDKDPDTPMACRICDQIFPDNKSLVDHFQSHFHQGETSNPRSQVGSFTSPENGTKPFSASTQQFTHSVSVPVSVHNSGANGGVGPRARPNIPPNPRNLLLMGHNRVPNSVQLRGPTLTRRPLLYPSPSIIRSSMSQRTFGSQSNRSLNIHSRFASQPAGSPNINSPIGLITSGTITSQPPHQSNFHFSVSPAISTTQPIQQSRFSHPLIAFVSQSNPGTSVLARGTTTNPLVATVRENEVEGPLTGYTRPYIMQLEQPIGETVLGNNDVSGNSNADEMDLTLKL</sequence>
<accession>A0AAV6WSC8</accession>
<dbReference type="PROSITE" id="PS00028">
    <property type="entry name" value="ZINC_FINGER_C2H2_1"/>
    <property type="match status" value="1"/>
</dbReference>
<feature type="region of interest" description="Disordered" evidence="2">
    <location>
        <begin position="55"/>
        <end position="81"/>
    </location>
</feature>
<name>A0AAV6WSC8_9LAMI</name>
<evidence type="ECO:0000256" key="2">
    <source>
        <dbReference type="SAM" id="MobiDB-lite"/>
    </source>
</evidence>
<dbReference type="Proteomes" id="UP000826271">
    <property type="component" value="Unassembled WGS sequence"/>
</dbReference>
<evidence type="ECO:0000313" key="4">
    <source>
        <dbReference type="EMBL" id="KAG8369870.1"/>
    </source>
</evidence>
<dbReference type="GO" id="GO:0008270">
    <property type="term" value="F:zinc ion binding"/>
    <property type="evidence" value="ECO:0007669"/>
    <property type="project" value="UniProtKB-KW"/>
</dbReference>
<evidence type="ECO:0000313" key="5">
    <source>
        <dbReference type="Proteomes" id="UP000826271"/>
    </source>
</evidence>
<reference evidence="4" key="1">
    <citation type="submission" date="2019-10" db="EMBL/GenBank/DDBJ databases">
        <authorList>
            <person name="Zhang R."/>
            <person name="Pan Y."/>
            <person name="Wang J."/>
            <person name="Ma R."/>
            <person name="Yu S."/>
        </authorList>
    </citation>
    <scope>NUCLEOTIDE SEQUENCE</scope>
    <source>
        <strain evidence="4">LA-IB0</strain>
        <tissue evidence="4">Leaf</tissue>
    </source>
</reference>